<proteinExistence type="predicted"/>
<evidence type="ECO:0000256" key="1">
    <source>
        <dbReference type="SAM" id="SignalP"/>
    </source>
</evidence>
<sequence length="46" mass="4741">MKKFLSLSLLCSLLALAGCASDGSGKGQTQVYGDIKTGVETSHTSH</sequence>
<dbReference type="AlphaFoldDB" id="A0A074VGH6"/>
<dbReference type="PROSITE" id="PS51257">
    <property type="entry name" value="PROKAR_LIPOPROTEIN"/>
    <property type="match status" value="1"/>
</dbReference>
<accession>A0A074VGH6</accession>
<feature type="chain" id="PRO_5001700654" evidence="1">
    <location>
        <begin position="18"/>
        <end position="46"/>
    </location>
</feature>
<name>A0A074VGH6_9NEIS</name>
<protein>
    <submittedName>
        <fullName evidence="2">Bacterial virulence factor lipase N-terminal</fullName>
    </submittedName>
</protein>
<reference evidence="2 3" key="1">
    <citation type="journal article" date="2014" name="PLoS Genet.">
        <title>Hidden diversity in honey bee gut symbionts detected by single-cell genomics.</title>
        <authorList>
            <person name="Engel P."/>
            <person name="Stepanauskas R."/>
            <person name="Moran N."/>
        </authorList>
    </citation>
    <scope>NUCLEOTIDE SEQUENCE [LARGE SCALE GENOMIC DNA]</scope>
    <source>
        <strain evidence="2 3">SCGC AB-598-J21</strain>
    </source>
</reference>
<evidence type="ECO:0000313" key="3">
    <source>
        <dbReference type="Proteomes" id="UP000027644"/>
    </source>
</evidence>
<evidence type="ECO:0000313" key="2">
    <source>
        <dbReference type="EMBL" id="KEQ01565.1"/>
    </source>
</evidence>
<comment type="caution">
    <text evidence="2">The sequence shown here is derived from an EMBL/GenBank/DDBJ whole genome shotgun (WGS) entry which is preliminary data.</text>
</comment>
<keyword evidence="1" id="KW-0732">Signal</keyword>
<gene>
    <name evidence="2" type="ORF">SASC598J21_006630</name>
</gene>
<feature type="signal peptide" evidence="1">
    <location>
        <begin position="1"/>
        <end position="17"/>
    </location>
</feature>
<dbReference type="Proteomes" id="UP000027644">
    <property type="component" value="Unassembled WGS sequence"/>
</dbReference>
<organism evidence="2 3">
    <name type="scientific">Snodgrassella alvi SCGC AB-598-J21</name>
    <dbReference type="NCBI Taxonomy" id="1385367"/>
    <lineage>
        <taxon>Bacteria</taxon>
        <taxon>Pseudomonadati</taxon>
        <taxon>Pseudomonadota</taxon>
        <taxon>Betaproteobacteria</taxon>
        <taxon>Neisseriales</taxon>
        <taxon>Neisseriaceae</taxon>
        <taxon>Snodgrassella</taxon>
    </lineage>
</organism>
<dbReference type="EMBL" id="AVQL01000398">
    <property type="protein sequence ID" value="KEQ01565.1"/>
    <property type="molecule type" value="Genomic_DNA"/>
</dbReference>